<reference evidence="1 2" key="1">
    <citation type="submission" date="2019-08" db="EMBL/GenBank/DDBJ databases">
        <title>A chromosome-level genome assembly, high-density linkage maps, and genome scans reveal the genomic architecture of hybrid incompatibilities underlying speciation via character displacement in darters (Percidae: Etheostominae).</title>
        <authorList>
            <person name="Moran R.L."/>
            <person name="Catchen J.M."/>
            <person name="Fuller R.C."/>
        </authorList>
    </citation>
    <scope>NUCLEOTIDE SEQUENCE [LARGE SCALE GENOMIC DNA]</scope>
    <source>
        <strain evidence="1">EspeVRDwgs_2016</strain>
        <tissue evidence="1">Muscle</tissue>
    </source>
</reference>
<evidence type="ECO:0000313" key="2">
    <source>
        <dbReference type="Proteomes" id="UP000327493"/>
    </source>
</evidence>
<name>A0A5J5CUI5_9PERO</name>
<sequence>MDIVRCLNGKLRLGSAAPHRGQWLFTELPSLLTLLHWERLSLHQGNGMFGPAGEIGQSVPSLSPVCPEPLWSQQTKPGRGGMHPLRLLLFSQPVWTGTASENTKTLDVSKSLLYIEYIVISLF</sequence>
<dbReference type="Proteomes" id="UP000327493">
    <property type="component" value="Chromosome 14"/>
</dbReference>
<evidence type="ECO:0000313" key="1">
    <source>
        <dbReference type="EMBL" id="KAA8586052.1"/>
    </source>
</evidence>
<keyword evidence="2" id="KW-1185">Reference proteome</keyword>
<proteinExistence type="predicted"/>
<dbReference type="EMBL" id="VOFY01000014">
    <property type="protein sequence ID" value="KAA8586052.1"/>
    <property type="molecule type" value="Genomic_DNA"/>
</dbReference>
<protein>
    <submittedName>
        <fullName evidence="1">Uncharacterized protein</fullName>
    </submittedName>
</protein>
<comment type="caution">
    <text evidence="1">The sequence shown here is derived from an EMBL/GenBank/DDBJ whole genome shotgun (WGS) entry which is preliminary data.</text>
</comment>
<accession>A0A5J5CUI5</accession>
<gene>
    <name evidence="1" type="ORF">FQN60_007621</name>
</gene>
<dbReference type="AlphaFoldDB" id="A0A5J5CUI5"/>
<organism evidence="1 2">
    <name type="scientific">Etheostoma spectabile</name>
    <name type="common">orangethroat darter</name>
    <dbReference type="NCBI Taxonomy" id="54343"/>
    <lineage>
        <taxon>Eukaryota</taxon>
        <taxon>Metazoa</taxon>
        <taxon>Chordata</taxon>
        <taxon>Craniata</taxon>
        <taxon>Vertebrata</taxon>
        <taxon>Euteleostomi</taxon>
        <taxon>Actinopterygii</taxon>
        <taxon>Neopterygii</taxon>
        <taxon>Teleostei</taxon>
        <taxon>Neoteleostei</taxon>
        <taxon>Acanthomorphata</taxon>
        <taxon>Eupercaria</taxon>
        <taxon>Perciformes</taxon>
        <taxon>Percoidei</taxon>
        <taxon>Percidae</taxon>
        <taxon>Etheostomatinae</taxon>
        <taxon>Etheostoma</taxon>
    </lineage>
</organism>